<dbReference type="PANTHER" id="PTHR28259:SF16">
    <property type="entry name" value="FLUORIDE-SPECIFIC ION CHANNEL FLUC 2"/>
    <property type="match status" value="1"/>
</dbReference>
<evidence type="ECO:0000256" key="5">
    <source>
        <dbReference type="ARBA" id="ARBA00022723"/>
    </source>
</evidence>
<feature type="transmembrane region" description="Helical" evidence="14">
    <location>
        <begin position="90"/>
        <end position="114"/>
    </location>
</feature>
<keyword evidence="2 14" id="KW-0813">Transport</keyword>
<evidence type="ECO:0000256" key="11">
    <source>
        <dbReference type="ARBA" id="ARBA00035120"/>
    </source>
</evidence>
<evidence type="ECO:0000256" key="6">
    <source>
        <dbReference type="ARBA" id="ARBA00022989"/>
    </source>
</evidence>
<evidence type="ECO:0000256" key="7">
    <source>
        <dbReference type="ARBA" id="ARBA00023053"/>
    </source>
</evidence>
<evidence type="ECO:0000313" key="17">
    <source>
        <dbReference type="Proteomes" id="UP000223828"/>
    </source>
</evidence>
<feature type="transmembrane region" description="Helical" evidence="14">
    <location>
        <begin position="31"/>
        <end position="52"/>
    </location>
</feature>
<evidence type="ECO:0000256" key="2">
    <source>
        <dbReference type="ARBA" id="ARBA00022448"/>
    </source>
</evidence>
<reference evidence="15" key="1">
    <citation type="journal article" date="2017" name="Appl. Environ. Microbiol.">
        <title>Staphylococcus edaphicus sp. nov., isolated in Antarctica, harbours mecC gene and genomic islands with suspected role in adaptation to extreme environment.</title>
        <authorList>
            <person name="Pantucek R."/>
            <person name="Sedlacek I."/>
            <person name="Indrakova A."/>
            <person name="Vrbovska V."/>
            <person name="Maslanova I."/>
            <person name="Kovarovic V."/>
            <person name="Svec P."/>
            <person name="Kralova S."/>
            <person name="Kristofova L."/>
            <person name="Keklakova J."/>
            <person name="Petras P."/>
            <person name="Doskar J."/>
        </authorList>
    </citation>
    <scope>NUCLEOTIDE SEQUENCE</scope>
    <source>
        <strain evidence="15">CCM 8730</strain>
    </source>
</reference>
<keyword evidence="18" id="KW-1185">Reference proteome</keyword>
<evidence type="ECO:0000313" key="18">
    <source>
        <dbReference type="Proteomes" id="UP001056588"/>
    </source>
</evidence>
<evidence type="ECO:0000313" key="15">
    <source>
        <dbReference type="EMBL" id="PHK50854.1"/>
    </source>
</evidence>
<keyword evidence="3 14" id="KW-1003">Cell membrane</keyword>
<comment type="subcellular location">
    <subcellularLocation>
        <location evidence="1 14">Cell membrane</location>
        <topology evidence="1 14">Multi-pass membrane protein</topology>
    </subcellularLocation>
</comment>
<sequence length="121" mass="13328">MQYLFIFAGGALGALLRYLLSFINSSSEIPMGTFIANLCGAFLMGYLGTLTIKYFKNNPLLKKGVTTGFLGALTTFSTFQFELVQYFEKGALLLVIIYALTSYIFGILLCYIGVRLGEKTS</sequence>
<proteinExistence type="inferred from homology"/>
<dbReference type="GO" id="GO:0005886">
    <property type="term" value="C:plasma membrane"/>
    <property type="evidence" value="ECO:0007669"/>
    <property type="project" value="UniProtKB-SubCell"/>
</dbReference>
<reference evidence="17" key="2">
    <citation type="submission" date="2017-10" db="EMBL/GenBank/DDBJ databases">
        <title>Staphylococcus edaphicus sp. nov., isolated in Antarctica, harbouring mecC gene and genomic islands essential in adaptation to extreme environment.</title>
        <authorList>
            <person name="Pantucek R."/>
            <person name="Sedlacek I."/>
            <person name="Indrakova A."/>
            <person name="Vrbovska V."/>
            <person name="Maslanova I."/>
            <person name="Kovarovic V."/>
            <person name="Svec P."/>
            <person name="Kralova S."/>
            <person name="Kristofova L."/>
            <person name="Keklakova J."/>
            <person name="Petras P."/>
            <person name="Doskar J."/>
        </authorList>
    </citation>
    <scope>NUCLEOTIDE SEQUENCE [LARGE SCALE GENOMIC DNA]</scope>
    <source>
        <strain evidence="17">CCM 5085</strain>
    </source>
</reference>
<feature type="binding site" evidence="14">
    <location>
        <position position="71"/>
    </location>
    <ligand>
        <name>Na(+)</name>
        <dbReference type="ChEBI" id="CHEBI:29101"/>
        <note>structural</note>
    </ligand>
</feature>
<evidence type="ECO:0000256" key="8">
    <source>
        <dbReference type="ARBA" id="ARBA00023065"/>
    </source>
</evidence>
<evidence type="ECO:0000256" key="13">
    <source>
        <dbReference type="ARBA" id="ARBA00049940"/>
    </source>
</evidence>
<keyword evidence="4 14" id="KW-0812">Transmembrane</keyword>
<evidence type="ECO:0000256" key="1">
    <source>
        <dbReference type="ARBA" id="ARBA00004651"/>
    </source>
</evidence>
<evidence type="ECO:0000256" key="10">
    <source>
        <dbReference type="ARBA" id="ARBA00023303"/>
    </source>
</evidence>
<dbReference type="PANTHER" id="PTHR28259">
    <property type="entry name" value="FLUORIDE EXPORT PROTEIN 1-RELATED"/>
    <property type="match status" value="1"/>
</dbReference>
<dbReference type="NCBIfam" id="NF010797">
    <property type="entry name" value="PRK14201.1"/>
    <property type="match status" value="1"/>
</dbReference>
<comment type="catalytic activity">
    <reaction evidence="12">
        <text>fluoride(in) = fluoride(out)</text>
        <dbReference type="Rhea" id="RHEA:76159"/>
        <dbReference type="ChEBI" id="CHEBI:17051"/>
    </reaction>
    <physiologicalReaction direction="left-to-right" evidence="12">
        <dbReference type="Rhea" id="RHEA:76160"/>
    </physiologicalReaction>
</comment>
<feature type="transmembrane region" description="Helical" evidence="14">
    <location>
        <begin position="64"/>
        <end position="84"/>
    </location>
</feature>
<evidence type="ECO:0000256" key="14">
    <source>
        <dbReference type="HAMAP-Rule" id="MF_00454"/>
    </source>
</evidence>
<comment type="similarity">
    <text evidence="11 14">Belongs to the fluoride channel Fluc/FEX (TC 1.A.43) family.</text>
</comment>
<dbReference type="InterPro" id="IPR003691">
    <property type="entry name" value="FluC"/>
</dbReference>
<keyword evidence="10 14" id="KW-0407">Ion channel</keyword>
<dbReference type="HAMAP" id="MF_00454">
    <property type="entry name" value="FluC"/>
    <property type="match status" value="1"/>
</dbReference>
<dbReference type="GO" id="GO:0062054">
    <property type="term" value="F:fluoride channel activity"/>
    <property type="evidence" value="ECO:0007669"/>
    <property type="project" value="UniProtKB-UniRule"/>
</dbReference>
<feature type="binding site" evidence="14">
    <location>
        <position position="74"/>
    </location>
    <ligand>
        <name>Na(+)</name>
        <dbReference type="ChEBI" id="CHEBI:29101"/>
        <note>structural</note>
    </ligand>
</feature>
<keyword evidence="6 14" id="KW-1133">Transmembrane helix</keyword>
<keyword evidence="9 14" id="KW-0472">Membrane</keyword>
<evidence type="ECO:0000256" key="3">
    <source>
        <dbReference type="ARBA" id="ARBA00022475"/>
    </source>
</evidence>
<name>A0A2C6WSU3_9STAP</name>
<organism evidence="15 17">
    <name type="scientific">Staphylococcus edaphicus</name>
    <dbReference type="NCBI Taxonomy" id="1955013"/>
    <lineage>
        <taxon>Bacteria</taxon>
        <taxon>Bacillati</taxon>
        <taxon>Bacillota</taxon>
        <taxon>Bacilli</taxon>
        <taxon>Bacillales</taxon>
        <taxon>Staphylococcaceae</taxon>
        <taxon>Staphylococcus</taxon>
    </lineage>
</organism>
<comment type="function">
    <text evidence="13 14">Fluoride-specific ion channel. Important for reducing fluoride concentration in the cell, thus reducing its toxicity.</text>
</comment>
<gene>
    <name evidence="14" type="primary">fluC</name>
    <name evidence="14 16" type="synonym">crcB</name>
    <name evidence="15" type="ORF">BTJ66_00725</name>
    <name evidence="16" type="ORF">MNY58_05690</name>
</gene>
<dbReference type="OrthoDB" id="9799631at2"/>
<dbReference type="Proteomes" id="UP000223828">
    <property type="component" value="Unassembled WGS sequence"/>
</dbReference>
<comment type="activity regulation">
    <text evidence="14">Na(+) is not transported, but it plays an essential structural role and its presence is essential for fluoride channel function.</text>
</comment>
<evidence type="ECO:0000256" key="9">
    <source>
        <dbReference type="ARBA" id="ARBA00023136"/>
    </source>
</evidence>
<dbReference type="Proteomes" id="UP001056588">
    <property type="component" value="Chromosome"/>
</dbReference>
<accession>A0A2C6WSU3</accession>
<dbReference type="EMBL" id="CP093217">
    <property type="protein sequence ID" value="UQW82545.1"/>
    <property type="molecule type" value="Genomic_DNA"/>
</dbReference>
<keyword evidence="8 14" id="KW-0406">Ion transport</keyword>
<keyword evidence="5 14" id="KW-0479">Metal-binding</keyword>
<dbReference type="EMBL" id="MRZN01000001">
    <property type="protein sequence ID" value="PHK50854.1"/>
    <property type="molecule type" value="Genomic_DNA"/>
</dbReference>
<dbReference type="Pfam" id="PF02537">
    <property type="entry name" value="CRCB"/>
    <property type="match status" value="1"/>
</dbReference>
<reference evidence="16" key="4">
    <citation type="submission" date="2022-03" db="EMBL/GenBank/DDBJ databases">
        <title>Complete Genome Sequence of Staphylococcus edaphicus strain CCM 8731.</title>
        <authorList>
            <person name="Rimmer C.O."/>
            <person name="Thomas J.C."/>
        </authorList>
    </citation>
    <scope>NUCLEOTIDE SEQUENCE</scope>
    <source>
        <strain evidence="16">CCM 8731</strain>
    </source>
</reference>
<dbReference type="GO" id="GO:0140114">
    <property type="term" value="P:cellular detoxification of fluoride"/>
    <property type="evidence" value="ECO:0007669"/>
    <property type="project" value="UniProtKB-UniRule"/>
</dbReference>
<evidence type="ECO:0000313" key="16">
    <source>
        <dbReference type="EMBL" id="UQW82545.1"/>
    </source>
</evidence>
<evidence type="ECO:0000256" key="4">
    <source>
        <dbReference type="ARBA" id="ARBA00022692"/>
    </source>
</evidence>
<protein>
    <recommendedName>
        <fullName evidence="14">Fluoride-specific ion channel FluC</fullName>
    </recommendedName>
</protein>
<evidence type="ECO:0000256" key="12">
    <source>
        <dbReference type="ARBA" id="ARBA00035585"/>
    </source>
</evidence>
<dbReference type="RefSeq" id="WP_099089085.1">
    <property type="nucleotide sequence ID" value="NZ_CP093217.1"/>
</dbReference>
<dbReference type="GO" id="GO:0046872">
    <property type="term" value="F:metal ion binding"/>
    <property type="evidence" value="ECO:0007669"/>
    <property type="project" value="UniProtKB-KW"/>
</dbReference>
<reference evidence="15" key="3">
    <citation type="submission" date="2017-10" db="EMBL/GenBank/DDBJ databases">
        <authorList>
            <person name="Vrbovska V."/>
            <person name="Kovarovic V."/>
            <person name="Indrakova A."/>
        </authorList>
    </citation>
    <scope>NUCLEOTIDE SEQUENCE</scope>
    <source>
        <strain evidence="15">CCM 8730</strain>
    </source>
</reference>
<keyword evidence="7 14" id="KW-0915">Sodium</keyword>
<dbReference type="AlphaFoldDB" id="A0A2C6WSU3"/>